<accession>A0A8H4W091</accession>
<keyword evidence="3" id="KW-1185">Reference proteome</keyword>
<evidence type="ECO:0000313" key="2">
    <source>
        <dbReference type="EMBL" id="KAF4628931.1"/>
    </source>
</evidence>
<evidence type="ECO:0000256" key="1">
    <source>
        <dbReference type="SAM" id="SignalP"/>
    </source>
</evidence>
<evidence type="ECO:0000313" key="3">
    <source>
        <dbReference type="Proteomes" id="UP000566819"/>
    </source>
</evidence>
<gene>
    <name evidence="2" type="ORF">G7Y89_g9219</name>
</gene>
<keyword evidence="1" id="KW-0732">Signal</keyword>
<reference evidence="2 3" key="1">
    <citation type="submission" date="2020-03" db="EMBL/GenBank/DDBJ databases">
        <title>Draft Genome Sequence of Cudoniella acicularis.</title>
        <authorList>
            <person name="Buettner E."/>
            <person name="Kellner H."/>
        </authorList>
    </citation>
    <scope>NUCLEOTIDE SEQUENCE [LARGE SCALE GENOMIC DNA]</scope>
    <source>
        <strain evidence="2 3">DSM 108380</strain>
    </source>
</reference>
<protein>
    <submittedName>
        <fullName evidence="2">Uncharacterized protein</fullName>
    </submittedName>
</protein>
<sequence length="124" mass="13022">MQFTSTIVAIVGLFASAAFAAPATEIEARANAKLNQYSNPNCLDNNGGNVPTFHASPSLRKCYNIDPTTVSFFFGLGPLSQTWVYPGQDCSGGLSVNLGNKGGCQAVDANFSNGFETIGSIMMD</sequence>
<dbReference type="Proteomes" id="UP000566819">
    <property type="component" value="Unassembled WGS sequence"/>
</dbReference>
<dbReference type="EMBL" id="JAAMPI010000743">
    <property type="protein sequence ID" value="KAF4628931.1"/>
    <property type="molecule type" value="Genomic_DNA"/>
</dbReference>
<organism evidence="2 3">
    <name type="scientific">Cudoniella acicularis</name>
    <dbReference type="NCBI Taxonomy" id="354080"/>
    <lineage>
        <taxon>Eukaryota</taxon>
        <taxon>Fungi</taxon>
        <taxon>Dikarya</taxon>
        <taxon>Ascomycota</taxon>
        <taxon>Pezizomycotina</taxon>
        <taxon>Leotiomycetes</taxon>
        <taxon>Helotiales</taxon>
        <taxon>Tricladiaceae</taxon>
        <taxon>Cudoniella</taxon>
    </lineage>
</organism>
<proteinExistence type="predicted"/>
<comment type="caution">
    <text evidence="2">The sequence shown here is derived from an EMBL/GenBank/DDBJ whole genome shotgun (WGS) entry which is preliminary data.</text>
</comment>
<feature type="chain" id="PRO_5034456272" evidence="1">
    <location>
        <begin position="21"/>
        <end position="124"/>
    </location>
</feature>
<dbReference type="AlphaFoldDB" id="A0A8H4W091"/>
<name>A0A8H4W091_9HELO</name>
<dbReference type="OrthoDB" id="3531919at2759"/>
<feature type="signal peptide" evidence="1">
    <location>
        <begin position="1"/>
        <end position="20"/>
    </location>
</feature>